<dbReference type="CDD" id="cd10918">
    <property type="entry name" value="CE4_NodB_like_5s_6s"/>
    <property type="match status" value="1"/>
</dbReference>
<dbReference type="GO" id="GO:0016810">
    <property type="term" value="F:hydrolase activity, acting on carbon-nitrogen (but not peptide) bonds"/>
    <property type="evidence" value="ECO:0007669"/>
    <property type="project" value="InterPro"/>
</dbReference>
<dbReference type="EMBL" id="JACCBB010000001">
    <property type="protein sequence ID" value="NYD24439.1"/>
    <property type="molecule type" value="Genomic_DNA"/>
</dbReference>
<accession>A0A7Y9DPM0</accession>
<evidence type="ECO:0000313" key="4">
    <source>
        <dbReference type="Proteomes" id="UP000521922"/>
    </source>
</evidence>
<dbReference type="InterPro" id="IPR051398">
    <property type="entry name" value="Polysacch_Deacetylase"/>
</dbReference>
<name>A0A7Y9DPM0_9ACTN</name>
<dbReference type="Proteomes" id="UP000521922">
    <property type="component" value="Unassembled WGS sequence"/>
</dbReference>
<feature type="domain" description="NodB homology" evidence="2">
    <location>
        <begin position="69"/>
        <end position="313"/>
    </location>
</feature>
<dbReference type="AlphaFoldDB" id="A0A7Y9DPM0"/>
<dbReference type="InterPro" id="IPR011330">
    <property type="entry name" value="Glyco_hydro/deAcase_b/a-brl"/>
</dbReference>
<keyword evidence="4" id="KW-1185">Reference proteome</keyword>
<dbReference type="PANTHER" id="PTHR34216">
    <property type="match status" value="1"/>
</dbReference>
<dbReference type="Pfam" id="PF01522">
    <property type="entry name" value="Polysacc_deac_1"/>
    <property type="match status" value="2"/>
</dbReference>
<evidence type="ECO:0000259" key="2">
    <source>
        <dbReference type="PROSITE" id="PS51677"/>
    </source>
</evidence>
<dbReference type="SUPFAM" id="SSF88713">
    <property type="entry name" value="Glycoside hydrolase/deacetylase"/>
    <property type="match status" value="1"/>
</dbReference>
<sequence length="313" mass="34853">MLARRPRWPQRFRARGANVVVLYHRIADDPQDAAGMTVPPELFARQVAALAERFDIVPAAQVHRVGPRPAAAITFDDGYADNDEVALPLLRRLGLPATLFVVSGVLDDPQEFWWDRLEHLVLERLPAHGVRVVVGRRPFALPLSGGSERTRSLQRLSTALMTRHRSEIERVLAELERRAGPPDPGPCRRHARVPAHRLAALAAEPLLEIGSHTCTHAALGRLSRAASGRELRDSRERLHEVLGHRPRLLAYPFGAPGTVRRREAAEARRAGYERAFVNVTGPAEGADPFAVPRVSVGRWEPQQFLAALTRWSR</sequence>
<evidence type="ECO:0000313" key="3">
    <source>
        <dbReference type="EMBL" id="NYD24439.1"/>
    </source>
</evidence>
<dbReference type="GO" id="GO:0005975">
    <property type="term" value="P:carbohydrate metabolic process"/>
    <property type="evidence" value="ECO:0007669"/>
    <property type="project" value="InterPro"/>
</dbReference>
<dbReference type="RefSeq" id="WP_179754820.1">
    <property type="nucleotide sequence ID" value="NZ_JACCBB010000001.1"/>
</dbReference>
<protein>
    <submittedName>
        <fullName evidence="3">Peptidoglycan/xylan/chitin deacetylase (PgdA/CDA1 family)</fullName>
    </submittedName>
</protein>
<reference evidence="3 4" key="1">
    <citation type="submission" date="2020-07" db="EMBL/GenBank/DDBJ databases">
        <title>Sequencing the genomes of 1000 actinobacteria strains.</title>
        <authorList>
            <person name="Klenk H.-P."/>
        </authorList>
    </citation>
    <scope>NUCLEOTIDE SEQUENCE [LARGE SCALE GENOMIC DNA]</scope>
    <source>
        <strain evidence="3 4">DSM 7487</strain>
    </source>
</reference>
<proteinExistence type="predicted"/>
<dbReference type="PANTHER" id="PTHR34216:SF7">
    <property type="entry name" value="POLY-BETA-1,6-N-ACETYL-D-GLUCOSAMINE N-DEACETYLASE"/>
    <property type="match status" value="1"/>
</dbReference>
<dbReference type="Gene3D" id="3.20.20.370">
    <property type="entry name" value="Glycoside hydrolase/deacetylase"/>
    <property type="match status" value="1"/>
</dbReference>
<organism evidence="3 4">
    <name type="scientific">Kineococcus aurantiacus</name>
    <dbReference type="NCBI Taxonomy" id="37633"/>
    <lineage>
        <taxon>Bacteria</taxon>
        <taxon>Bacillati</taxon>
        <taxon>Actinomycetota</taxon>
        <taxon>Actinomycetes</taxon>
        <taxon>Kineosporiales</taxon>
        <taxon>Kineosporiaceae</taxon>
        <taxon>Kineococcus</taxon>
    </lineage>
</organism>
<evidence type="ECO:0000256" key="1">
    <source>
        <dbReference type="ARBA" id="ARBA00022729"/>
    </source>
</evidence>
<dbReference type="PROSITE" id="PS51677">
    <property type="entry name" value="NODB"/>
    <property type="match status" value="1"/>
</dbReference>
<gene>
    <name evidence="3" type="ORF">BJ968_003979</name>
</gene>
<dbReference type="InterPro" id="IPR002509">
    <property type="entry name" value="NODB_dom"/>
</dbReference>
<keyword evidence="1" id="KW-0732">Signal</keyword>
<comment type="caution">
    <text evidence="3">The sequence shown here is derived from an EMBL/GenBank/DDBJ whole genome shotgun (WGS) entry which is preliminary data.</text>
</comment>